<reference evidence="3 4" key="1">
    <citation type="journal article" date="2005" name="Int. J. Syst. Evol. Microbiol.">
        <title>Bacillus litoralis sp. nov., isolated from a tidal flat of the Yellow Sea in Korea.</title>
        <authorList>
            <person name="Yoon J.H."/>
            <person name="Oh T.K."/>
        </authorList>
    </citation>
    <scope>NUCLEOTIDE SEQUENCE [LARGE SCALE GENOMIC DNA]</scope>
    <source>
        <strain evidence="3 4">SW-211</strain>
    </source>
</reference>
<dbReference type="RefSeq" id="WP_146947391.1">
    <property type="nucleotide sequence ID" value="NZ_VOQF01000004.1"/>
</dbReference>
<dbReference type="InterPro" id="IPR050245">
    <property type="entry name" value="PrsA_foldase"/>
</dbReference>
<keyword evidence="3" id="KW-0413">Isomerase</keyword>
<dbReference type="PANTHER" id="PTHR47245">
    <property type="entry name" value="PEPTIDYLPROLYL ISOMERASE"/>
    <property type="match status" value="1"/>
</dbReference>
<dbReference type="AlphaFoldDB" id="A0A5C6W2K8"/>
<feature type="region of interest" description="Disordered" evidence="1">
    <location>
        <begin position="24"/>
        <end position="55"/>
    </location>
</feature>
<evidence type="ECO:0000313" key="4">
    <source>
        <dbReference type="Proteomes" id="UP000321363"/>
    </source>
</evidence>
<evidence type="ECO:0000256" key="1">
    <source>
        <dbReference type="SAM" id="MobiDB-lite"/>
    </source>
</evidence>
<dbReference type="EMBL" id="VOQF01000004">
    <property type="protein sequence ID" value="TXC91602.1"/>
    <property type="molecule type" value="Genomic_DNA"/>
</dbReference>
<dbReference type="GO" id="GO:0016853">
    <property type="term" value="F:isomerase activity"/>
    <property type="evidence" value="ECO:0007669"/>
    <property type="project" value="UniProtKB-KW"/>
</dbReference>
<dbReference type="Pfam" id="PF13624">
    <property type="entry name" value="SurA_N_3"/>
    <property type="match status" value="1"/>
</dbReference>
<evidence type="ECO:0000313" key="3">
    <source>
        <dbReference type="EMBL" id="TXC91602.1"/>
    </source>
</evidence>
<dbReference type="SUPFAM" id="SSF109998">
    <property type="entry name" value="Triger factor/SurA peptide-binding domain-like"/>
    <property type="match status" value="1"/>
</dbReference>
<feature type="compositionally biased region" description="Basic and acidic residues" evidence="1">
    <location>
        <begin position="24"/>
        <end position="42"/>
    </location>
</feature>
<protein>
    <submittedName>
        <fullName evidence="3">Peptidylprolyl isomerase</fullName>
    </submittedName>
</protein>
<feature type="signal peptide" evidence="2">
    <location>
        <begin position="1"/>
        <end position="19"/>
    </location>
</feature>
<proteinExistence type="predicted"/>
<dbReference type="InterPro" id="IPR027304">
    <property type="entry name" value="Trigger_fact/SurA_dom_sf"/>
</dbReference>
<keyword evidence="4" id="KW-1185">Reference proteome</keyword>
<accession>A0A5C6W2K8</accession>
<dbReference type="Gene3D" id="1.10.4030.10">
    <property type="entry name" value="Porin chaperone SurA, peptide-binding domain"/>
    <property type="match status" value="1"/>
</dbReference>
<dbReference type="PROSITE" id="PS51257">
    <property type="entry name" value="PROKAR_LIPOPROTEIN"/>
    <property type="match status" value="1"/>
</dbReference>
<organism evidence="3 4">
    <name type="scientific">Metabacillus litoralis</name>
    <dbReference type="NCBI Taxonomy" id="152268"/>
    <lineage>
        <taxon>Bacteria</taxon>
        <taxon>Bacillati</taxon>
        <taxon>Bacillota</taxon>
        <taxon>Bacilli</taxon>
        <taxon>Bacillales</taxon>
        <taxon>Bacillaceae</taxon>
        <taxon>Metabacillus</taxon>
    </lineage>
</organism>
<dbReference type="PANTHER" id="PTHR47245:SF2">
    <property type="entry name" value="PEPTIDYL-PROLYL CIS-TRANS ISOMERASE HP_0175-RELATED"/>
    <property type="match status" value="1"/>
</dbReference>
<keyword evidence="2" id="KW-0732">Signal</keyword>
<feature type="chain" id="PRO_5039563901" evidence="2">
    <location>
        <begin position="20"/>
        <end position="251"/>
    </location>
</feature>
<comment type="caution">
    <text evidence="3">The sequence shown here is derived from an EMBL/GenBank/DDBJ whole genome shotgun (WGS) entry which is preliminary data.</text>
</comment>
<dbReference type="OrthoDB" id="4775280at2"/>
<gene>
    <name evidence="3" type="ORF">FS935_08165</name>
</gene>
<sequence>MKKLLLTLFISLLALSLAACNNDEEKQADDAKTTEKVEKTEEAAVDQEEMQKKLDKQKVEADSVVAIVNGQEIKGTEFNDALSLFQSNAMSQGQDVTNDELAKQLKDSSLDFIVGQTLIMQEVDKKGYTASEEEIDKALETEKARFKTEEEFEAALKESELTVEDLKSQISDNVKITQYLDKDVKVEKVTDDEVKKYYDSLVSANGESEETPKFEDVKETLKANLEQQKSQQEISAKIEELRKGAEIDLKI</sequence>
<evidence type="ECO:0000256" key="2">
    <source>
        <dbReference type="SAM" id="SignalP"/>
    </source>
</evidence>
<name>A0A5C6W2K8_9BACI</name>
<dbReference type="Proteomes" id="UP000321363">
    <property type="component" value="Unassembled WGS sequence"/>
</dbReference>